<dbReference type="Gene3D" id="3.30.70.330">
    <property type="match status" value="2"/>
</dbReference>
<dbReference type="InterPro" id="IPR012677">
    <property type="entry name" value="Nucleotide-bd_a/b_plait_sf"/>
</dbReference>
<dbReference type="InterPro" id="IPR000504">
    <property type="entry name" value="RRM_dom"/>
</dbReference>
<dbReference type="PROSITE" id="PS50102">
    <property type="entry name" value="RRM"/>
    <property type="match status" value="2"/>
</dbReference>
<protein>
    <recommendedName>
        <fullName evidence="2">RRM domain-containing protein</fullName>
    </recommendedName>
</protein>
<keyword evidence="4" id="KW-1185">Reference proteome</keyword>
<dbReference type="Pfam" id="PF00076">
    <property type="entry name" value="RRM_1"/>
    <property type="match status" value="2"/>
</dbReference>
<dbReference type="EMBL" id="JBJQOH010000006">
    <property type="protein sequence ID" value="KAL3685538.1"/>
    <property type="molecule type" value="Genomic_DNA"/>
</dbReference>
<evidence type="ECO:0000313" key="4">
    <source>
        <dbReference type="Proteomes" id="UP001633002"/>
    </source>
</evidence>
<proteinExistence type="predicted"/>
<evidence type="ECO:0000313" key="3">
    <source>
        <dbReference type="EMBL" id="KAL3685538.1"/>
    </source>
</evidence>
<dbReference type="SUPFAM" id="SSF54928">
    <property type="entry name" value="RNA-binding domain, RBD"/>
    <property type="match status" value="2"/>
</dbReference>
<dbReference type="GO" id="GO:0003723">
    <property type="term" value="F:RNA binding"/>
    <property type="evidence" value="ECO:0007669"/>
    <property type="project" value="UniProtKB-UniRule"/>
</dbReference>
<evidence type="ECO:0000259" key="2">
    <source>
        <dbReference type="PROSITE" id="PS50102"/>
    </source>
</evidence>
<comment type="caution">
    <text evidence="3">The sequence shown here is derived from an EMBL/GenBank/DDBJ whole genome shotgun (WGS) entry which is preliminary data.</text>
</comment>
<name>A0ABD3H2R8_9MARC</name>
<dbReference type="PANTHER" id="PTHR48035:SF2">
    <property type="entry name" value="RNA-BINDING REGION RNP-1 DOMAIN-CONTAINING PROTEIN"/>
    <property type="match status" value="1"/>
</dbReference>
<sequence>MGRERHRVFVKSGVTADTTEECLKRHFSAFGTVTDVYIPRSMPGPTPKGFAYVSFESEDAVQRAVKEAVHEIDGRHYPVGRAEPRPSERNIWQYEDRKQQKAVSEPLLPWPPRHPRPVSPRGILPGPMGLLHGAMELRSPMVHPAQVPMEPALLGEMSPFPQMPPFHYMDGYSMPARPAAPAGLAMVRNDRVMPRSARVFVGGIPDVLVERHIRLHFQKYGNVEDVYFPREKHTGKRRGFCFVRFDSPKTAEVAAARSPRTIQGHEIGEIKVAQERPEDLMVHEEPIDHHVRLDVERFRHYGHESLRGLKAAPSLFGVPRGFDGRPSIRYRPY</sequence>
<reference evidence="3 4" key="1">
    <citation type="submission" date="2024-09" db="EMBL/GenBank/DDBJ databases">
        <title>Chromosome-scale assembly of Riccia sorocarpa.</title>
        <authorList>
            <person name="Paukszto L."/>
        </authorList>
    </citation>
    <scope>NUCLEOTIDE SEQUENCE [LARGE SCALE GENOMIC DNA]</scope>
    <source>
        <strain evidence="3">LP-2024</strain>
        <tissue evidence="3">Aerial parts of the thallus</tissue>
    </source>
</reference>
<feature type="domain" description="RRM" evidence="2">
    <location>
        <begin position="6"/>
        <end position="84"/>
    </location>
</feature>
<keyword evidence="1" id="KW-0694">RNA-binding</keyword>
<dbReference type="AlphaFoldDB" id="A0ABD3H2R8"/>
<dbReference type="InterPro" id="IPR053260">
    <property type="entry name" value="hnRNP"/>
</dbReference>
<dbReference type="SMART" id="SM00360">
    <property type="entry name" value="RRM"/>
    <property type="match status" value="2"/>
</dbReference>
<dbReference type="PANTHER" id="PTHR48035">
    <property type="entry name" value="HETEROGENEOUS NUCLEAR RIBONUCLEOPROTEIN 1"/>
    <property type="match status" value="1"/>
</dbReference>
<dbReference type="Proteomes" id="UP001633002">
    <property type="component" value="Unassembled WGS sequence"/>
</dbReference>
<feature type="domain" description="RRM" evidence="2">
    <location>
        <begin position="197"/>
        <end position="277"/>
    </location>
</feature>
<organism evidence="3 4">
    <name type="scientific">Riccia sorocarpa</name>
    <dbReference type="NCBI Taxonomy" id="122646"/>
    <lineage>
        <taxon>Eukaryota</taxon>
        <taxon>Viridiplantae</taxon>
        <taxon>Streptophyta</taxon>
        <taxon>Embryophyta</taxon>
        <taxon>Marchantiophyta</taxon>
        <taxon>Marchantiopsida</taxon>
        <taxon>Marchantiidae</taxon>
        <taxon>Marchantiales</taxon>
        <taxon>Ricciaceae</taxon>
        <taxon>Riccia</taxon>
    </lineage>
</organism>
<evidence type="ECO:0000256" key="1">
    <source>
        <dbReference type="PROSITE-ProRule" id="PRU00176"/>
    </source>
</evidence>
<gene>
    <name evidence="3" type="ORF">R1sor_003560</name>
</gene>
<dbReference type="InterPro" id="IPR035979">
    <property type="entry name" value="RBD_domain_sf"/>
</dbReference>
<accession>A0ABD3H2R8</accession>